<gene>
    <name evidence="15" type="ORF">CTOB1V02_LOCUS10196</name>
</gene>
<keyword evidence="9 13" id="KW-1133">Transmembrane helix</keyword>
<keyword evidence="13" id="KW-1003">Cell membrane</keyword>
<sequence length="340" mass="38792">MMFFRPCLSVALRLSSIDCDKTWAQMDSDHDSTMQFQEAGRMGKSTGAVERVHEQCLPLNRLGLPQVMFALNSTLRYQERLENDGKNVPLDEEESNEFTEQLIRHYNCRDLDATLFSRDTAQVHLVSETEAERRKAEEIESYFWKELILNRNMRMGDRVVKIVRSNPDRSLFFAFGAGHFLGNYTVLDVIRTQGLEVTEVGPNEEIVPPTIPRPVKTSTGPVGPIHSPSDTRGSGSSFRGPVCYSYPCENQQRLLQEKLTAIRHPLLEFPRPTVRTFHDLWIREQSSDHSPRFGLQSSIPFGSLTAASTPTLYLGQNYFFLLLILFLLRVLFPSRCCPLS</sequence>
<evidence type="ECO:0000256" key="12">
    <source>
        <dbReference type="ARBA" id="ARBA00023180"/>
    </source>
</evidence>
<dbReference type="CDD" id="cd14789">
    <property type="entry name" value="Tiki"/>
    <property type="match status" value="1"/>
</dbReference>
<comment type="subcellular location">
    <subcellularLocation>
        <location evidence="13">Cell membrane</location>
        <topology evidence="13">Single-pass type I membrane protein</topology>
    </subcellularLocation>
    <subcellularLocation>
        <location evidence="2">Membrane</location>
        <topology evidence="2">Single-pass type I membrane protein</topology>
    </subcellularLocation>
</comment>
<dbReference type="PANTHER" id="PTHR31120">
    <property type="entry name" value="METALLOPROTEASE TIKI"/>
    <property type="match status" value="1"/>
</dbReference>
<evidence type="ECO:0000256" key="8">
    <source>
        <dbReference type="ARBA" id="ARBA00022801"/>
    </source>
</evidence>
<keyword evidence="11 13" id="KW-0472">Membrane</keyword>
<evidence type="ECO:0000256" key="9">
    <source>
        <dbReference type="ARBA" id="ARBA00022989"/>
    </source>
</evidence>
<evidence type="ECO:0000256" key="2">
    <source>
        <dbReference type="ARBA" id="ARBA00004479"/>
    </source>
</evidence>
<dbReference type="Pfam" id="PF01963">
    <property type="entry name" value="TraB_PrgY_gumN"/>
    <property type="match status" value="1"/>
</dbReference>
<feature type="region of interest" description="Disordered" evidence="14">
    <location>
        <begin position="204"/>
        <end position="236"/>
    </location>
</feature>
<dbReference type="OrthoDB" id="10040378at2759"/>
<comment type="cofactor">
    <cofactor evidence="13">
        <name>Mn(2+)</name>
        <dbReference type="ChEBI" id="CHEBI:29035"/>
    </cofactor>
    <cofactor evidence="13">
        <name>Co(2+)</name>
        <dbReference type="ChEBI" id="CHEBI:48828"/>
    </cofactor>
    <text evidence="13">Divalent metal cations. Mn(2+) or Co(2+).</text>
</comment>
<dbReference type="GO" id="GO:0016055">
    <property type="term" value="P:Wnt signaling pathway"/>
    <property type="evidence" value="ECO:0007669"/>
    <property type="project" value="UniProtKB-KW"/>
</dbReference>
<keyword evidence="10 13" id="KW-0482">Metalloprotease</keyword>
<keyword evidence="12" id="KW-0325">Glycoprotein</keyword>
<comment type="cofactor">
    <cofactor evidence="1">
        <name>Co(2+)</name>
        <dbReference type="ChEBI" id="CHEBI:48828"/>
    </cofactor>
</comment>
<keyword evidence="4 13" id="KW-0645">Protease</keyword>
<evidence type="ECO:0000256" key="6">
    <source>
        <dbReference type="ARBA" id="ARBA00022723"/>
    </source>
</evidence>
<comment type="similarity">
    <text evidence="3 13">Belongs to the TIKI family.</text>
</comment>
<dbReference type="GO" id="GO:0006508">
    <property type="term" value="P:proteolysis"/>
    <property type="evidence" value="ECO:0007669"/>
    <property type="project" value="UniProtKB-KW"/>
</dbReference>
<evidence type="ECO:0000256" key="3">
    <source>
        <dbReference type="ARBA" id="ARBA00008261"/>
    </source>
</evidence>
<keyword evidence="13" id="KW-0879">Wnt signaling pathway</keyword>
<protein>
    <recommendedName>
        <fullName evidence="13">Metalloprotease TIKI homolog</fullName>
        <ecNumber evidence="13">3.4.-.-</ecNumber>
    </recommendedName>
</protein>
<comment type="function">
    <text evidence="13">Metalloprotease that acts as a negative regulator of the Wnt signaling pathway.</text>
</comment>
<dbReference type="PANTHER" id="PTHR31120:SF6">
    <property type="entry name" value="METALLOPROTEASE TIKI HOMOLOG"/>
    <property type="match status" value="1"/>
</dbReference>
<dbReference type="AlphaFoldDB" id="A0A7R8WIH3"/>
<evidence type="ECO:0000256" key="11">
    <source>
        <dbReference type="ARBA" id="ARBA00023136"/>
    </source>
</evidence>
<evidence type="ECO:0000256" key="5">
    <source>
        <dbReference type="ARBA" id="ARBA00022692"/>
    </source>
</evidence>
<keyword evidence="5 13" id="KW-0812">Transmembrane</keyword>
<accession>A0A7R8WIH3</accession>
<proteinExistence type="inferred from homology"/>
<keyword evidence="8 13" id="KW-0378">Hydrolase</keyword>
<dbReference type="GO" id="GO:0005886">
    <property type="term" value="C:plasma membrane"/>
    <property type="evidence" value="ECO:0007669"/>
    <property type="project" value="UniProtKB-SubCell"/>
</dbReference>
<evidence type="ECO:0000256" key="1">
    <source>
        <dbReference type="ARBA" id="ARBA00001941"/>
    </source>
</evidence>
<keyword evidence="7 13" id="KW-0732">Signal</keyword>
<evidence type="ECO:0000256" key="14">
    <source>
        <dbReference type="SAM" id="MobiDB-lite"/>
    </source>
</evidence>
<dbReference type="GO" id="GO:0030178">
    <property type="term" value="P:negative regulation of Wnt signaling pathway"/>
    <property type="evidence" value="ECO:0007669"/>
    <property type="project" value="UniProtKB-UniRule"/>
</dbReference>
<dbReference type="InterPro" id="IPR040230">
    <property type="entry name" value="TIKI1/2-like"/>
</dbReference>
<evidence type="ECO:0000256" key="13">
    <source>
        <dbReference type="RuleBase" id="RU369069"/>
    </source>
</evidence>
<organism evidence="15">
    <name type="scientific">Cyprideis torosa</name>
    <dbReference type="NCBI Taxonomy" id="163714"/>
    <lineage>
        <taxon>Eukaryota</taxon>
        <taxon>Metazoa</taxon>
        <taxon>Ecdysozoa</taxon>
        <taxon>Arthropoda</taxon>
        <taxon>Crustacea</taxon>
        <taxon>Oligostraca</taxon>
        <taxon>Ostracoda</taxon>
        <taxon>Podocopa</taxon>
        <taxon>Podocopida</taxon>
        <taxon>Cytherocopina</taxon>
        <taxon>Cytheroidea</taxon>
        <taxon>Cytherideidae</taxon>
        <taxon>Cyprideis</taxon>
    </lineage>
</organism>
<keyword evidence="6 13" id="KW-0479">Metal-binding</keyword>
<evidence type="ECO:0000256" key="4">
    <source>
        <dbReference type="ARBA" id="ARBA00022670"/>
    </source>
</evidence>
<dbReference type="GO" id="GO:0046872">
    <property type="term" value="F:metal ion binding"/>
    <property type="evidence" value="ECO:0007669"/>
    <property type="project" value="UniProtKB-UniRule"/>
</dbReference>
<reference evidence="15" key="1">
    <citation type="submission" date="2020-11" db="EMBL/GenBank/DDBJ databases">
        <authorList>
            <person name="Tran Van P."/>
        </authorList>
    </citation>
    <scope>NUCLEOTIDE SEQUENCE</scope>
</reference>
<name>A0A7R8WIH3_9CRUS</name>
<dbReference type="InterPro" id="IPR002816">
    <property type="entry name" value="TraB/PrgY/GumN_fam"/>
</dbReference>
<evidence type="ECO:0000256" key="10">
    <source>
        <dbReference type="ARBA" id="ARBA00023049"/>
    </source>
</evidence>
<dbReference type="EC" id="3.4.-.-" evidence="13"/>
<evidence type="ECO:0000256" key="7">
    <source>
        <dbReference type="ARBA" id="ARBA00022729"/>
    </source>
</evidence>
<dbReference type="EMBL" id="OB664570">
    <property type="protein sequence ID" value="CAD7232360.1"/>
    <property type="molecule type" value="Genomic_DNA"/>
</dbReference>
<feature type="transmembrane region" description="Helical" evidence="13">
    <location>
        <begin position="313"/>
        <end position="332"/>
    </location>
</feature>
<evidence type="ECO:0000313" key="15">
    <source>
        <dbReference type="EMBL" id="CAD7232360.1"/>
    </source>
</evidence>
<dbReference type="GO" id="GO:0004222">
    <property type="term" value="F:metalloendopeptidase activity"/>
    <property type="evidence" value="ECO:0007669"/>
    <property type="project" value="UniProtKB-UniRule"/>
</dbReference>